<evidence type="ECO:0000259" key="1">
    <source>
        <dbReference type="PROSITE" id="PS50879"/>
    </source>
</evidence>
<gene>
    <name evidence="2" type="ORF">BBRV_LOCUS99605</name>
</gene>
<dbReference type="EMBL" id="CADCXW020000339">
    <property type="protein sequence ID" value="CAD1572491.1"/>
    <property type="molecule type" value="Genomic_DNA"/>
</dbReference>
<dbReference type="InterPro" id="IPR012337">
    <property type="entry name" value="RNaseH-like_sf"/>
</dbReference>
<protein>
    <recommendedName>
        <fullName evidence="1">RNase H type-1 domain-containing protein</fullName>
    </recommendedName>
</protein>
<dbReference type="InterPro" id="IPR036397">
    <property type="entry name" value="RNaseH_sf"/>
</dbReference>
<name>A0A6V7LAW3_9HYME</name>
<organism evidence="2">
    <name type="scientific">Bracon brevicornis</name>
    <dbReference type="NCBI Taxonomy" id="1563983"/>
    <lineage>
        <taxon>Eukaryota</taxon>
        <taxon>Metazoa</taxon>
        <taxon>Ecdysozoa</taxon>
        <taxon>Arthropoda</taxon>
        <taxon>Hexapoda</taxon>
        <taxon>Insecta</taxon>
        <taxon>Pterygota</taxon>
        <taxon>Neoptera</taxon>
        <taxon>Endopterygota</taxon>
        <taxon>Hymenoptera</taxon>
        <taxon>Apocrita</taxon>
        <taxon>Ichneumonoidea</taxon>
        <taxon>Braconidae</taxon>
        <taxon>Braconinae</taxon>
        <taxon>Bracon</taxon>
    </lineage>
</organism>
<dbReference type="GO" id="GO:0003676">
    <property type="term" value="F:nucleic acid binding"/>
    <property type="evidence" value="ECO:0007669"/>
    <property type="project" value="InterPro"/>
</dbReference>
<accession>A0A6V7LAW3</accession>
<dbReference type="PROSITE" id="PS50879">
    <property type="entry name" value="RNASE_H_1"/>
    <property type="match status" value="1"/>
</dbReference>
<dbReference type="SUPFAM" id="SSF53098">
    <property type="entry name" value="Ribonuclease H-like"/>
    <property type="match status" value="1"/>
</dbReference>
<feature type="domain" description="RNase H type-1" evidence="1">
    <location>
        <begin position="1"/>
        <end position="57"/>
    </location>
</feature>
<dbReference type="InterPro" id="IPR002156">
    <property type="entry name" value="RNaseH_domain"/>
</dbReference>
<sequence length="115" mass="13326">MSTIRDIALILDIKNMCNSFIEINNNNEHLLRLKWIRSHTGIEGNEEADRLAVEVTETAPNFPLLLPFTEFRRNLKRNFLIPLLISALRKVNTKALLILGIITRRKDYHGFIKVS</sequence>
<dbReference type="AlphaFoldDB" id="A0A6V7LAW3"/>
<proteinExistence type="predicted"/>
<dbReference type="Gene3D" id="3.30.420.10">
    <property type="entry name" value="Ribonuclease H-like superfamily/Ribonuclease H"/>
    <property type="match status" value="1"/>
</dbReference>
<dbReference type="GO" id="GO:0004523">
    <property type="term" value="F:RNA-DNA hybrid ribonuclease activity"/>
    <property type="evidence" value="ECO:0007669"/>
    <property type="project" value="InterPro"/>
</dbReference>
<evidence type="ECO:0000313" key="2">
    <source>
        <dbReference type="EMBL" id="CAD1572491.1"/>
    </source>
</evidence>
<reference evidence="2" key="1">
    <citation type="submission" date="2020-07" db="EMBL/GenBank/DDBJ databases">
        <authorList>
            <person name="Ferguson B K."/>
        </authorList>
    </citation>
    <scope>NUCLEOTIDE SEQUENCE</scope>
    <source>
        <strain evidence="2">L06</strain>
    </source>
</reference>